<evidence type="ECO:0000256" key="1">
    <source>
        <dbReference type="SAM" id="MobiDB-lite"/>
    </source>
</evidence>
<reference evidence="2 3" key="1">
    <citation type="submission" date="2017-08" db="EMBL/GenBank/DDBJ databases">
        <title>Acidophilic green algal genome provides insights into adaptation to an acidic environment.</title>
        <authorList>
            <person name="Hirooka S."/>
            <person name="Hirose Y."/>
            <person name="Kanesaki Y."/>
            <person name="Higuchi S."/>
            <person name="Fujiwara T."/>
            <person name="Onuma R."/>
            <person name="Era A."/>
            <person name="Ohbayashi R."/>
            <person name="Uzuka A."/>
            <person name="Nozaki H."/>
            <person name="Yoshikawa H."/>
            <person name="Miyagishima S.Y."/>
        </authorList>
    </citation>
    <scope>NUCLEOTIDE SEQUENCE [LARGE SCALE GENOMIC DNA]</scope>
    <source>
        <strain evidence="2 3">NIES-2499</strain>
    </source>
</reference>
<gene>
    <name evidence="2" type="ORF">CEUSTIGMA_g13161.t1</name>
</gene>
<accession>A0A250XRS7</accession>
<dbReference type="Proteomes" id="UP000232323">
    <property type="component" value="Unassembled WGS sequence"/>
</dbReference>
<protein>
    <submittedName>
        <fullName evidence="2">Uncharacterized protein</fullName>
    </submittedName>
</protein>
<dbReference type="EMBL" id="BEGY01000188">
    <property type="protein sequence ID" value="GAX85746.1"/>
    <property type="molecule type" value="Genomic_DNA"/>
</dbReference>
<feature type="region of interest" description="Disordered" evidence="1">
    <location>
        <begin position="111"/>
        <end position="133"/>
    </location>
</feature>
<name>A0A250XRS7_9CHLO</name>
<sequence length="418" mass="45710">MPHATSTAAEEQSDRKFQVVLAILFRVWEDSVKFQQLLRQRPEPTSLNFLLWLADKEAQAEGDQKHLLGALCEVLVTARENMEGDEMNDLYISTLDQMVESRLALLSDVRNSELPGSQPDDHVQDSDAHPEGMVSDHCMNFSHGRDKVDCCTPASSTDSNFFMQENSGASIRIETSRLALRDQAIAQLTSNPELYAMQLAENVTGQPVLVSGFDPVYDLLLKAGPLPALTPEGITKGHAAATDLAQELKGRRKRSVASIIGRAKLTTEQADVLKAGTSASRILDMLLMQPTLQARLDLLPDCFTPPAQSSRNSLLAQTEEQPSQPQCFAISAEVSSDSEELWCTPSQLLSELEVRIRVISGGSSRDPSGYNNGALLLPQGSVQLNGPELVTELVALRDHIKLSWLIAMQPSAPLIQEA</sequence>
<dbReference type="OrthoDB" id="551223at2759"/>
<comment type="caution">
    <text evidence="2">The sequence shown here is derived from an EMBL/GenBank/DDBJ whole genome shotgun (WGS) entry which is preliminary data.</text>
</comment>
<feature type="compositionally biased region" description="Basic and acidic residues" evidence="1">
    <location>
        <begin position="119"/>
        <end position="130"/>
    </location>
</feature>
<keyword evidence="3" id="KW-1185">Reference proteome</keyword>
<dbReference type="AlphaFoldDB" id="A0A250XRS7"/>
<proteinExistence type="predicted"/>
<organism evidence="2 3">
    <name type="scientific">Chlamydomonas eustigma</name>
    <dbReference type="NCBI Taxonomy" id="1157962"/>
    <lineage>
        <taxon>Eukaryota</taxon>
        <taxon>Viridiplantae</taxon>
        <taxon>Chlorophyta</taxon>
        <taxon>core chlorophytes</taxon>
        <taxon>Chlorophyceae</taxon>
        <taxon>CS clade</taxon>
        <taxon>Chlamydomonadales</taxon>
        <taxon>Chlamydomonadaceae</taxon>
        <taxon>Chlamydomonas</taxon>
    </lineage>
</organism>
<evidence type="ECO:0000313" key="2">
    <source>
        <dbReference type="EMBL" id="GAX85746.1"/>
    </source>
</evidence>
<evidence type="ECO:0000313" key="3">
    <source>
        <dbReference type="Proteomes" id="UP000232323"/>
    </source>
</evidence>